<reference evidence="3" key="1">
    <citation type="submission" date="2016-06" db="EMBL/GenBank/DDBJ databases">
        <authorList>
            <person name="Varghese N."/>
        </authorList>
    </citation>
    <scope>NUCLEOTIDE SEQUENCE [LARGE SCALE GENOMIC DNA]</scope>
    <source>
        <strain evidence="3">DSM 45344</strain>
    </source>
</reference>
<name>A0A1C3N4L9_9ACTN</name>
<dbReference type="OrthoDB" id="3403298at2"/>
<organism evidence="2 3">
    <name type="scientific">Micromonospora krabiensis</name>
    <dbReference type="NCBI Taxonomy" id="307121"/>
    <lineage>
        <taxon>Bacteria</taxon>
        <taxon>Bacillati</taxon>
        <taxon>Actinomycetota</taxon>
        <taxon>Actinomycetes</taxon>
        <taxon>Micromonosporales</taxon>
        <taxon>Micromonosporaceae</taxon>
        <taxon>Micromonospora</taxon>
    </lineage>
</organism>
<gene>
    <name evidence="2" type="ORF">GA0070620_3032</name>
</gene>
<dbReference type="EMBL" id="LT598496">
    <property type="protein sequence ID" value="SBV27513.1"/>
    <property type="molecule type" value="Genomic_DNA"/>
</dbReference>
<feature type="chain" id="PRO_5008678676" description="Peptidase inhibitor family I36" evidence="1">
    <location>
        <begin position="30"/>
        <end position="117"/>
    </location>
</feature>
<dbReference type="Proteomes" id="UP000199393">
    <property type="component" value="Chromosome I"/>
</dbReference>
<dbReference type="RefSeq" id="WP_091591336.1">
    <property type="nucleotide sequence ID" value="NZ_JBHRWG010000004.1"/>
</dbReference>
<proteinExistence type="predicted"/>
<evidence type="ECO:0000313" key="3">
    <source>
        <dbReference type="Proteomes" id="UP000199393"/>
    </source>
</evidence>
<dbReference type="AlphaFoldDB" id="A0A1C3N4L9"/>
<evidence type="ECO:0008006" key="4">
    <source>
        <dbReference type="Google" id="ProtNLM"/>
    </source>
</evidence>
<accession>A0A1C3N4L9</accession>
<feature type="signal peptide" evidence="1">
    <location>
        <begin position="1"/>
        <end position="29"/>
    </location>
</feature>
<sequence>MRPTKSARVALLATLSAAAVAVTATPAVAVDSSSSCTYADGTVCLHASKWFDGATIEYTAPLGTACVNTPIGFLGWVNLTDQTLKVFSGAGCTGVSYLVPPGDLHNVQSPLRSFTVV</sequence>
<keyword evidence="3" id="KW-1185">Reference proteome</keyword>
<protein>
    <recommendedName>
        <fullName evidence="4">Peptidase inhibitor family I36</fullName>
    </recommendedName>
</protein>
<keyword evidence="1" id="KW-0732">Signal</keyword>
<evidence type="ECO:0000313" key="2">
    <source>
        <dbReference type="EMBL" id="SBV27513.1"/>
    </source>
</evidence>
<evidence type="ECO:0000256" key="1">
    <source>
        <dbReference type="SAM" id="SignalP"/>
    </source>
</evidence>